<dbReference type="KEGG" id="hdi:HDIA_2044"/>
<dbReference type="Pfam" id="PF00497">
    <property type="entry name" value="SBP_bac_3"/>
    <property type="match status" value="1"/>
</dbReference>
<evidence type="ECO:0000259" key="3">
    <source>
        <dbReference type="SMART" id="SM00062"/>
    </source>
</evidence>
<dbReference type="PANTHER" id="PTHR35936:SF17">
    <property type="entry name" value="ARGININE-BINDING EXTRACELLULAR PROTEIN ARTP"/>
    <property type="match status" value="1"/>
</dbReference>
<keyword evidence="1 2" id="KW-0732">Signal</keyword>
<dbReference type="PANTHER" id="PTHR35936">
    <property type="entry name" value="MEMBRANE-BOUND LYTIC MUREIN TRANSGLYCOSYLASE F"/>
    <property type="match status" value="1"/>
</dbReference>
<dbReference type="AlphaFoldDB" id="A0A2C9D7R6"/>
<dbReference type="Gene3D" id="3.40.190.10">
    <property type="entry name" value="Periplasmic binding protein-like II"/>
    <property type="match status" value="2"/>
</dbReference>
<evidence type="ECO:0000313" key="4">
    <source>
        <dbReference type="EMBL" id="SON55585.1"/>
    </source>
</evidence>
<dbReference type="Proteomes" id="UP000223606">
    <property type="component" value="Chromosome 1"/>
</dbReference>
<keyword evidence="5" id="KW-1185">Reference proteome</keyword>
<feature type="domain" description="Solute-binding protein family 3/N-terminal" evidence="3">
    <location>
        <begin position="50"/>
        <end position="281"/>
    </location>
</feature>
<evidence type="ECO:0000256" key="1">
    <source>
        <dbReference type="ARBA" id="ARBA00022729"/>
    </source>
</evidence>
<dbReference type="InterPro" id="IPR022448">
    <property type="entry name" value="Quinoprotein_dehydrogenase"/>
</dbReference>
<gene>
    <name evidence="4" type="ORF">HDIA_2044</name>
</gene>
<dbReference type="EMBL" id="LT960614">
    <property type="protein sequence ID" value="SON55585.1"/>
    <property type="molecule type" value="Genomic_DNA"/>
</dbReference>
<protein>
    <submittedName>
        <fullName evidence="4">Quinoprotein dehydrogenase-associated probable ABC transporter substrate-binding protein</fullName>
    </submittedName>
</protein>
<evidence type="ECO:0000313" key="5">
    <source>
        <dbReference type="Proteomes" id="UP000223606"/>
    </source>
</evidence>
<sequence>MNKQLAVALIALAAMTCGLRPVLAQTAVMPAPGADTETFGEAIELVDPDVLRVCSDPSNLPFSSEKLDGFENKIADLIGEKLGKPVSYSWFPMATGFVRKTLGEHRCDVIIGYAQGNELVQNTNAYYRTSYAFVFPEGSDLEGLQSLDDPRLKSKKIGIIAGTPPGNNMAHYGLMGRAKPYPLMIDTRVESSAARMMKDLDAGIIDVAILWGPMAGYYAKQDATPMKVVPMVKETWGPRMAYRITMGVRRTDQNWKRQLNTLIRENQDEINKILLDYGVPILDERDQPITQ</sequence>
<feature type="chain" id="PRO_5012226061" evidence="2">
    <location>
        <begin position="25"/>
        <end position="291"/>
    </location>
</feature>
<feature type="signal peptide" evidence="2">
    <location>
        <begin position="1"/>
        <end position="24"/>
    </location>
</feature>
<dbReference type="SMART" id="SM00062">
    <property type="entry name" value="PBPb"/>
    <property type="match status" value="1"/>
</dbReference>
<accession>A0A2C9D7R6</accession>
<organism evidence="4 5">
    <name type="scientific">Hartmannibacter diazotrophicus</name>
    <dbReference type="NCBI Taxonomy" id="1482074"/>
    <lineage>
        <taxon>Bacteria</taxon>
        <taxon>Pseudomonadati</taxon>
        <taxon>Pseudomonadota</taxon>
        <taxon>Alphaproteobacteria</taxon>
        <taxon>Hyphomicrobiales</taxon>
        <taxon>Pleomorphomonadaceae</taxon>
        <taxon>Hartmannibacter</taxon>
    </lineage>
</organism>
<dbReference type="NCBIfam" id="TIGR03871">
    <property type="entry name" value="ABC_peri_MoxJ_2"/>
    <property type="match status" value="1"/>
</dbReference>
<name>A0A2C9D7R6_9HYPH</name>
<evidence type="ECO:0000256" key="2">
    <source>
        <dbReference type="SAM" id="SignalP"/>
    </source>
</evidence>
<proteinExistence type="predicted"/>
<reference evidence="5" key="1">
    <citation type="submission" date="2017-09" db="EMBL/GenBank/DDBJ databases">
        <title>Genome sequence of Nannocystis excedens DSM 71.</title>
        <authorList>
            <person name="Blom J."/>
        </authorList>
    </citation>
    <scope>NUCLEOTIDE SEQUENCE [LARGE SCALE GENOMIC DNA]</scope>
    <source>
        <strain evidence="5">type strain: E19</strain>
    </source>
</reference>
<dbReference type="SUPFAM" id="SSF53850">
    <property type="entry name" value="Periplasmic binding protein-like II"/>
    <property type="match status" value="1"/>
</dbReference>
<dbReference type="InterPro" id="IPR001638">
    <property type="entry name" value="Solute-binding_3/MltF_N"/>
</dbReference>